<organism evidence="1 2">
    <name type="scientific">Rhynocoris fuscipes</name>
    <dbReference type="NCBI Taxonomy" id="488301"/>
    <lineage>
        <taxon>Eukaryota</taxon>
        <taxon>Metazoa</taxon>
        <taxon>Ecdysozoa</taxon>
        <taxon>Arthropoda</taxon>
        <taxon>Hexapoda</taxon>
        <taxon>Insecta</taxon>
        <taxon>Pterygota</taxon>
        <taxon>Neoptera</taxon>
        <taxon>Paraneoptera</taxon>
        <taxon>Hemiptera</taxon>
        <taxon>Heteroptera</taxon>
        <taxon>Panheteroptera</taxon>
        <taxon>Cimicomorpha</taxon>
        <taxon>Reduviidae</taxon>
        <taxon>Harpactorinae</taxon>
        <taxon>Harpactorini</taxon>
        <taxon>Rhynocoris</taxon>
    </lineage>
</organism>
<dbReference type="AlphaFoldDB" id="A0AAW1D335"/>
<comment type="caution">
    <text evidence="1">The sequence shown here is derived from an EMBL/GenBank/DDBJ whole genome shotgun (WGS) entry which is preliminary data.</text>
</comment>
<evidence type="ECO:0000313" key="1">
    <source>
        <dbReference type="EMBL" id="KAK9503553.1"/>
    </source>
</evidence>
<gene>
    <name evidence="1" type="ORF">O3M35_010086</name>
</gene>
<keyword evidence="2" id="KW-1185">Reference proteome</keyword>
<protein>
    <submittedName>
        <fullName evidence="1">Uncharacterized protein</fullName>
    </submittedName>
</protein>
<dbReference type="Proteomes" id="UP001461498">
    <property type="component" value="Unassembled WGS sequence"/>
</dbReference>
<proteinExistence type="predicted"/>
<evidence type="ECO:0000313" key="2">
    <source>
        <dbReference type="Proteomes" id="UP001461498"/>
    </source>
</evidence>
<reference evidence="1 2" key="1">
    <citation type="submission" date="2022-12" db="EMBL/GenBank/DDBJ databases">
        <title>Chromosome-level genome assembly of true bugs.</title>
        <authorList>
            <person name="Ma L."/>
            <person name="Li H."/>
        </authorList>
    </citation>
    <scope>NUCLEOTIDE SEQUENCE [LARGE SCALE GENOMIC DNA]</scope>
    <source>
        <strain evidence="1">Lab_2022b</strain>
    </source>
</reference>
<sequence length="94" mass="10788">MAIENGRSPKPVWQPTYDIGYTAYSEEVEGQRAHGGVMTMIRNNAYAEREQVDSNIQNIIIKMKKPINLTIINVYQPDQSWDQSELAHLIDKQP</sequence>
<accession>A0AAW1D335</accession>
<name>A0AAW1D335_9HEMI</name>
<dbReference type="EMBL" id="JAPXFL010000007">
    <property type="protein sequence ID" value="KAK9503553.1"/>
    <property type="molecule type" value="Genomic_DNA"/>
</dbReference>